<dbReference type="RefSeq" id="WP_089200211.1">
    <property type="nucleotide sequence ID" value="NZ_NHRJ02000005.1"/>
</dbReference>
<evidence type="ECO:0000256" key="1">
    <source>
        <dbReference type="SAM" id="MobiDB-lite"/>
    </source>
</evidence>
<dbReference type="Gene3D" id="2.40.50.870">
    <property type="entry name" value="Protein of unknown function (DUF3299)"/>
    <property type="match status" value="1"/>
</dbReference>
<comment type="caution">
    <text evidence="3">The sequence shown here is derived from an EMBL/GenBank/DDBJ whole genome shotgun (WGS) entry which is preliminary data.</text>
</comment>
<evidence type="ECO:0000313" key="4">
    <source>
        <dbReference type="Proteomes" id="UP000214746"/>
    </source>
</evidence>
<evidence type="ECO:0008006" key="5">
    <source>
        <dbReference type="Google" id="ProtNLM"/>
    </source>
</evidence>
<organism evidence="3 4">
    <name type="scientific">Paenibacillus xerothermodurans</name>
    <dbReference type="NCBI Taxonomy" id="1977292"/>
    <lineage>
        <taxon>Bacteria</taxon>
        <taxon>Bacillati</taxon>
        <taxon>Bacillota</taxon>
        <taxon>Bacilli</taxon>
        <taxon>Bacillales</taxon>
        <taxon>Paenibacillaceae</taxon>
        <taxon>Paenibacillus</taxon>
    </lineage>
</organism>
<dbReference type="EMBL" id="NHRJ02000005">
    <property type="protein sequence ID" value="PZE20840.1"/>
    <property type="molecule type" value="Genomic_DNA"/>
</dbReference>
<dbReference type="AlphaFoldDB" id="A0A2W1NB10"/>
<proteinExistence type="predicted"/>
<keyword evidence="4" id="KW-1185">Reference proteome</keyword>
<accession>A0A2W1NB10</accession>
<feature type="chain" id="PRO_5038368330" description="Lipoprotein" evidence="2">
    <location>
        <begin position="20"/>
        <end position="186"/>
    </location>
</feature>
<evidence type="ECO:0000313" key="3">
    <source>
        <dbReference type="EMBL" id="PZE20840.1"/>
    </source>
</evidence>
<name>A0A2W1NB10_PAEXE</name>
<gene>
    <name evidence="3" type="ORF">CBW46_011860</name>
</gene>
<evidence type="ECO:0000256" key="2">
    <source>
        <dbReference type="SAM" id="SignalP"/>
    </source>
</evidence>
<dbReference type="OrthoDB" id="2583024at2"/>
<keyword evidence="2" id="KW-0732">Signal</keyword>
<protein>
    <recommendedName>
        <fullName evidence="5">Lipoprotein</fullName>
    </recommendedName>
</protein>
<feature type="signal peptide" evidence="2">
    <location>
        <begin position="1"/>
        <end position="19"/>
    </location>
</feature>
<sequence length="186" mass="20424">MIRTIALLLAVCVCITGCATSNGNGIAGAEAPPPEPSIEQAAADQAGGKKPPQPAQTVSDVKDANTPANFLTWKEFFDDDKQSQPSAKFKQFNGQNVVIDGYMGEILSMDKGWFLLIPRPGAECPFDNGDQSYWNSIMIVFVKDKEQLRHTNGALRVTGRLDVGVKQDESGYKTMFRLYDAEFEKK</sequence>
<dbReference type="Proteomes" id="UP000214746">
    <property type="component" value="Unassembled WGS sequence"/>
</dbReference>
<feature type="region of interest" description="Disordered" evidence="1">
    <location>
        <begin position="29"/>
        <end position="62"/>
    </location>
</feature>
<reference evidence="3" key="1">
    <citation type="submission" date="2018-06" db="EMBL/GenBank/DDBJ databases">
        <title>Paenibacillus xerothermodurans sp. nov. an extremely dry heat resistant spore forming bacterium isolated from the soil of Cape Canaveral, Florida.</title>
        <authorList>
            <person name="Seuylemezian A."/>
            <person name="Kaur N."/>
            <person name="Patil P."/>
            <person name="Patil P."/>
            <person name="Mayilraj S."/>
            <person name="Vaishampayan P."/>
        </authorList>
    </citation>
    <scope>NUCLEOTIDE SEQUENCE [LARGE SCALE GENOMIC DNA]</scope>
    <source>
        <strain evidence="3">ATCC 27380</strain>
    </source>
</reference>